<name>A0A852T0J8_9MICO</name>
<dbReference type="Proteomes" id="UP000589620">
    <property type="component" value="Unassembled WGS sequence"/>
</dbReference>
<sequence>MPDPFTPPMSGALLALLDGLRPGDWLAIASANAPLLERTRSLSVDVSPEEAAAAVFAILPISRDTRRPLAGWAVEEDDPRFADLAVAVQGLATDGSGRRLELHPLPDDVLVDSADGVSSSIRVPWDGAPFLFLVCVGGARHEPTDLRRRALAGVC</sequence>
<evidence type="ECO:0000313" key="1">
    <source>
        <dbReference type="EMBL" id="NYD75046.1"/>
    </source>
</evidence>
<dbReference type="EMBL" id="JACCBJ010000001">
    <property type="protein sequence ID" value="NYD75046.1"/>
    <property type="molecule type" value="Genomic_DNA"/>
</dbReference>
<dbReference type="AlphaFoldDB" id="A0A852T0J8"/>
<comment type="caution">
    <text evidence="1">The sequence shown here is derived from an EMBL/GenBank/DDBJ whole genome shotgun (WGS) entry which is preliminary data.</text>
</comment>
<protein>
    <submittedName>
        <fullName evidence="1">L-fucose mutarotase/ribose pyranase (RbsD/FucU family)</fullName>
    </submittedName>
</protein>
<dbReference type="RefSeq" id="WP_179457090.1">
    <property type="nucleotide sequence ID" value="NZ_BAAAPX010000001.1"/>
</dbReference>
<organism evidence="1 2">
    <name type="scientific">Leifsonia soli</name>
    <dbReference type="NCBI Taxonomy" id="582665"/>
    <lineage>
        <taxon>Bacteria</taxon>
        <taxon>Bacillati</taxon>
        <taxon>Actinomycetota</taxon>
        <taxon>Actinomycetes</taxon>
        <taxon>Micrococcales</taxon>
        <taxon>Microbacteriaceae</taxon>
        <taxon>Leifsonia</taxon>
    </lineage>
</organism>
<reference evidence="1 2" key="1">
    <citation type="submission" date="2020-07" db="EMBL/GenBank/DDBJ databases">
        <title>Sequencing the genomes of 1000 actinobacteria strains.</title>
        <authorList>
            <person name="Klenk H.-P."/>
        </authorList>
    </citation>
    <scope>NUCLEOTIDE SEQUENCE [LARGE SCALE GENOMIC DNA]</scope>
    <source>
        <strain evidence="1 2">DSM 23871</strain>
    </source>
</reference>
<proteinExistence type="predicted"/>
<evidence type="ECO:0000313" key="2">
    <source>
        <dbReference type="Proteomes" id="UP000589620"/>
    </source>
</evidence>
<accession>A0A852T0J8</accession>
<keyword evidence="2" id="KW-1185">Reference proteome</keyword>
<gene>
    <name evidence="1" type="ORF">BJ963_002565</name>
</gene>